<keyword evidence="3" id="KW-1185">Reference proteome</keyword>
<name>A0ABR3JPP7_9AGAR</name>
<reference evidence="3" key="1">
    <citation type="submission" date="2024-06" db="EMBL/GenBank/DDBJ databases">
        <title>Multi-omics analyses provide insights into the biosynthesis of the anticancer antibiotic pleurotin in Hohenbuehelia grisea.</title>
        <authorList>
            <person name="Weaver J.A."/>
            <person name="Alberti F."/>
        </authorList>
    </citation>
    <scope>NUCLEOTIDE SEQUENCE [LARGE SCALE GENOMIC DNA]</scope>
    <source>
        <strain evidence="3">T-177</strain>
    </source>
</reference>
<protein>
    <submittedName>
        <fullName evidence="2">Uncharacterized protein</fullName>
    </submittedName>
</protein>
<evidence type="ECO:0000313" key="3">
    <source>
        <dbReference type="Proteomes" id="UP001556367"/>
    </source>
</evidence>
<evidence type="ECO:0000313" key="2">
    <source>
        <dbReference type="EMBL" id="KAL0957427.1"/>
    </source>
</evidence>
<feature type="region of interest" description="Disordered" evidence="1">
    <location>
        <begin position="146"/>
        <end position="169"/>
    </location>
</feature>
<organism evidence="2 3">
    <name type="scientific">Hohenbuehelia grisea</name>
    <dbReference type="NCBI Taxonomy" id="104357"/>
    <lineage>
        <taxon>Eukaryota</taxon>
        <taxon>Fungi</taxon>
        <taxon>Dikarya</taxon>
        <taxon>Basidiomycota</taxon>
        <taxon>Agaricomycotina</taxon>
        <taxon>Agaricomycetes</taxon>
        <taxon>Agaricomycetidae</taxon>
        <taxon>Agaricales</taxon>
        <taxon>Pleurotineae</taxon>
        <taxon>Pleurotaceae</taxon>
        <taxon>Hohenbuehelia</taxon>
    </lineage>
</organism>
<evidence type="ECO:0000256" key="1">
    <source>
        <dbReference type="SAM" id="MobiDB-lite"/>
    </source>
</evidence>
<sequence>MVSTAHFADLWDNMSGTKYAGEYQFDDSTATVMGCTARAPSVRTLIKAIKNKSSAKGAAASRKHAVAMTLEDLTKIMEWSEKQCPSKWFDAKPSCRLRLQFGHAIRNFEACGIQARDITWDCHGPAPYHLPHFKLFLENRKGWQKQAGYEGPRTSTSEPRDRQTRRHNT</sequence>
<proteinExistence type="predicted"/>
<dbReference type="Proteomes" id="UP001556367">
    <property type="component" value="Unassembled WGS sequence"/>
</dbReference>
<accession>A0ABR3JPP7</accession>
<gene>
    <name evidence="2" type="ORF">HGRIS_001224</name>
</gene>
<dbReference type="EMBL" id="JASNQZ010000005">
    <property type="protein sequence ID" value="KAL0957427.1"/>
    <property type="molecule type" value="Genomic_DNA"/>
</dbReference>
<comment type="caution">
    <text evidence="2">The sequence shown here is derived from an EMBL/GenBank/DDBJ whole genome shotgun (WGS) entry which is preliminary data.</text>
</comment>